<dbReference type="InterPro" id="IPR029063">
    <property type="entry name" value="SAM-dependent_MTases_sf"/>
</dbReference>
<dbReference type="InterPro" id="IPR013216">
    <property type="entry name" value="Methyltransf_11"/>
</dbReference>
<dbReference type="RefSeq" id="WP_242329128.1">
    <property type="nucleotide sequence ID" value="NZ_CP071872.1"/>
</dbReference>
<evidence type="ECO:0000256" key="3">
    <source>
        <dbReference type="ARBA" id="ARBA00022679"/>
    </source>
</evidence>
<protein>
    <submittedName>
        <fullName evidence="6">Methyltransferase domain-containing protein</fullName>
    </submittedName>
</protein>
<feature type="compositionally biased region" description="Polar residues" evidence="4">
    <location>
        <begin position="33"/>
        <end position="43"/>
    </location>
</feature>
<proteinExistence type="inferred from homology"/>
<evidence type="ECO:0000259" key="5">
    <source>
        <dbReference type="Pfam" id="PF08241"/>
    </source>
</evidence>
<comment type="similarity">
    <text evidence="1">Belongs to the methyltransferase superfamily.</text>
</comment>
<keyword evidence="7" id="KW-1185">Reference proteome</keyword>
<dbReference type="SUPFAM" id="SSF53335">
    <property type="entry name" value="S-adenosyl-L-methionine-dependent methyltransferases"/>
    <property type="match status" value="1"/>
</dbReference>
<dbReference type="PANTHER" id="PTHR44942">
    <property type="entry name" value="METHYLTRANSF_11 DOMAIN-CONTAINING PROTEIN"/>
    <property type="match status" value="1"/>
</dbReference>
<dbReference type="EMBL" id="CP071872">
    <property type="protein sequence ID" value="UNM10583.1"/>
    <property type="molecule type" value="Genomic_DNA"/>
</dbReference>
<organism evidence="6 7">
    <name type="scientific">Streptomyces formicae</name>
    <dbReference type="NCBI Taxonomy" id="1616117"/>
    <lineage>
        <taxon>Bacteria</taxon>
        <taxon>Bacillati</taxon>
        <taxon>Actinomycetota</taxon>
        <taxon>Actinomycetes</taxon>
        <taxon>Kitasatosporales</taxon>
        <taxon>Streptomycetaceae</taxon>
        <taxon>Streptomyces</taxon>
    </lineage>
</organism>
<evidence type="ECO:0000256" key="2">
    <source>
        <dbReference type="ARBA" id="ARBA00022603"/>
    </source>
</evidence>
<keyword evidence="2 6" id="KW-0489">Methyltransferase</keyword>
<keyword evidence="3" id="KW-0808">Transferase</keyword>
<dbReference type="CDD" id="cd02440">
    <property type="entry name" value="AdoMet_MTases"/>
    <property type="match status" value="1"/>
</dbReference>
<dbReference type="Proteomes" id="UP000828924">
    <property type="component" value="Chromosome"/>
</dbReference>
<evidence type="ECO:0000256" key="4">
    <source>
        <dbReference type="SAM" id="MobiDB-lite"/>
    </source>
</evidence>
<feature type="region of interest" description="Disordered" evidence="4">
    <location>
        <begin position="1"/>
        <end position="43"/>
    </location>
</feature>
<gene>
    <name evidence="6" type="ORF">J4032_02840</name>
</gene>
<dbReference type="GO" id="GO:0032259">
    <property type="term" value="P:methylation"/>
    <property type="evidence" value="ECO:0007669"/>
    <property type="project" value="UniProtKB-KW"/>
</dbReference>
<evidence type="ECO:0000313" key="7">
    <source>
        <dbReference type="Proteomes" id="UP000828924"/>
    </source>
</evidence>
<dbReference type="Gene3D" id="3.40.50.150">
    <property type="entry name" value="Vaccinia Virus protein VP39"/>
    <property type="match status" value="1"/>
</dbReference>
<name>A0ABY3WL65_9ACTN</name>
<dbReference type="PANTHER" id="PTHR44942:SF4">
    <property type="entry name" value="METHYLTRANSFERASE TYPE 11 DOMAIN-CONTAINING PROTEIN"/>
    <property type="match status" value="1"/>
</dbReference>
<feature type="domain" description="Methyltransferase type 11" evidence="5">
    <location>
        <begin position="89"/>
        <end position="179"/>
    </location>
</feature>
<dbReference type="InterPro" id="IPR051052">
    <property type="entry name" value="Diverse_substrate_MTase"/>
</dbReference>
<dbReference type="GO" id="GO:0008168">
    <property type="term" value="F:methyltransferase activity"/>
    <property type="evidence" value="ECO:0007669"/>
    <property type="project" value="UniProtKB-KW"/>
</dbReference>
<reference evidence="6 7" key="1">
    <citation type="submission" date="2021-03" db="EMBL/GenBank/DDBJ databases">
        <title>Complete genome of Streptomyces formicae strain 1H-GS9 (DSM 100524).</title>
        <authorList>
            <person name="Atanasov K.E."/>
            <person name="Altabella T."/>
            <person name="Ferrer A."/>
        </authorList>
    </citation>
    <scope>NUCLEOTIDE SEQUENCE [LARGE SCALE GENOMIC DNA]</scope>
    <source>
        <strain evidence="6 7">1H-GS9</strain>
    </source>
</reference>
<dbReference type="Pfam" id="PF08241">
    <property type="entry name" value="Methyltransf_11"/>
    <property type="match status" value="1"/>
</dbReference>
<sequence length="297" mass="31800">MTQRNTPHPPHPTRPADGTSVHGAAPHPDRTDGSSSPHGVAAATTSRTHALAFDSVASQYAAARPGYPAALYDTLEELTGRPLKGSLVVDVGAGTGIATRALRDRGARIVAVEPGHAMADELRRALPGVPLLRAAGDALPLADGTADLVTYAQAWHWTDPARSVPEAFRVLARPHGALALWWNVPDPDMAWTRAQEARLADRLPGYHAHGVTTEAARIIRGLDPGLAPVYRRLHWTRRVSLDTHLANLGSRSYFAAIGREAAAPVLADERGRLLELFPDETVEEAYALDLTVTLHAS</sequence>
<accession>A0ABY3WL65</accession>
<evidence type="ECO:0000313" key="6">
    <source>
        <dbReference type="EMBL" id="UNM10583.1"/>
    </source>
</evidence>
<evidence type="ECO:0000256" key="1">
    <source>
        <dbReference type="ARBA" id="ARBA00008361"/>
    </source>
</evidence>